<keyword evidence="1" id="KW-0808">Transferase</keyword>
<dbReference type="AlphaFoldDB" id="A0A1H2QCF7"/>
<evidence type="ECO:0000313" key="1">
    <source>
        <dbReference type="EMBL" id="SDW04851.1"/>
    </source>
</evidence>
<accession>A0A1H2QCF7</accession>
<protein>
    <submittedName>
        <fullName evidence="1">Methyltransferase domain-containing protein</fullName>
    </submittedName>
</protein>
<sequence length="288" mass="33100">MLDRPVKDTVRYHRAEDGILEPSTPVQHRDDEYPEDGFATLWAMQERHFWYRGRHRFLLRALDRHHPVSAGPLSAVDLGGGVGGWVRFLADRRPGQYRPLALADSSRTALRMAGSVLPEGVERYQIDLMNLGWRDHWDVAFLLDVIEHLPDDLEALCQARDALRPGGLLFVTTPALRQFWSYNDDLAHHLRRYTRADFARLGEQAGLALCDARYFMFFLSPLYYLARRRPGIMRLSEDQKRALIIKSHRIPSPPINAGLTFVFASETPVGHWIRFPFGTSILGVFRKP</sequence>
<dbReference type="OrthoDB" id="9810247at2"/>
<dbReference type="GO" id="GO:0032259">
    <property type="term" value="P:methylation"/>
    <property type="evidence" value="ECO:0007669"/>
    <property type="project" value="UniProtKB-KW"/>
</dbReference>
<evidence type="ECO:0000313" key="2">
    <source>
        <dbReference type="Proteomes" id="UP000198816"/>
    </source>
</evidence>
<dbReference type="CDD" id="cd02440">
    <property type="entry name" value="AdoMet_MTases"/>
    <property type="match status" value="1"/>
</dbReference>
<dbReference type="GO" id="GO:0008168">
    <property type="term" value="F:methyltransferase activity"/>
    <property type="evidence" value="ECO:0007669"/>
    <property type="project" value="UniProtKB-KW"/>
</dbReference>
<dbReference type="RefSeq" id="WP_093027263.1">
    <property type="nucleotide sequence ID" value="NZ_FNNZ01000001.1"/>
</dbReference>
<name>A0A1H2QCF7_THIRO</name>
<proteinExistence type="predicted"/>
<dbReference type="InterPro" id="IPR029063">
    <property type="entry name" value="SAM-dependent_MTases_sf"/>
</dbReference>
<gene>
    <name evidence="1" type="ORF">SAMN05421783_101217</name>
</gene>
<dbReference type="STRING" id="1058.SAMN05421783_101217"/>
<dbReference type="SUPFAM" id="SSF53335">
    <property type="entry name" value="S-adenosyl-L-methionine-dependent methyltransferases"/>
    <property type="match status" value="1"/>
</dbReference>
<keyword evidence="2" id="KW-1185">Reference proteome</keyword>
<dbReference type="Proteomes" id="UP000198816">
    <property type="component" value="Unassembled WGS sequence"/>
</dbReference>
<reference evidence="2" key="1">
    <citation type="submission" date="2016-10" db="EMBL/GenBank/DDBJ databases">
        <authorList>
            <person name="Varghese N."/>
            <person name="Submissions S."/>
        </authorList>
    </citation>
    <scope>NUCLEOTIDE SEQUENCE [LARGE SCALE GENOMIC DNA]</scope>
    <source>
        <strain evidence="2">DSM 217</strain>
    </source>
</reference>
<dbReference type="Pfam" id="PF13489">
    <property type="entry name" value="Methyltransf_23"/>
    <property type="match status" value="1"/>
</dbReference>
<dbReference type="Gene3D" id="3.40.50.150">
    <property type="entry name" value="Vaccinia Virus protein VP39"/>
    <property type="match status" value="1"/>
</dbReference>
<dbReference type="EMBL" id="FNNZ01000001">
    <property type="protein sequence ID" value="SDW04851.1"/>
    <property type="molecule type" value="Genomic_DNA"/>
</dbReference>
<organism evidence="1 2">
    <name type="scientific">Thiocapsa roseopersicina</name>
    <dbReference type="NCBI Taxonomy" id="1058"/>
    <lineage>
        <taxon>Bacteria</taxon>
        <taxon>Pseudomonadati</taxon>
        <taxon>Pseudomonadota</taxon>
        <taxon>Gammaproteobacteria</taxon>
        <taxon>Chromatiales</taxon>
        <taxon>Chromatiaceae</taxon>
        <taxon>Thiocapsa</taxon>
    </lineage>
</organism>
<keyword evidence="1" id="KW-0489">Methyltransferase</keyword>